<dbReference type="GO" id="GO:0051754">
    <property type="term" value="P:meiotic sister chromatid cohesion, centromeric"/>
    <property type="evidence" value="ECO:0007669"/>
    <property type="project" value="TreeGrafter"/>
</dbReference>
<dbReference type="OrthoDB" id="248495at2759"/>
<feature type="binding site" evidence="7">
    <location>
        <position position="493"/>
    </location>
    <ligand>
        <name>ATP</name>
        <dbReference type="ChEBI" id="CHEBI:30616"/>
    </ligand>
</feature>
<dbReference type="EMBL" id="CAJFCV020000005">
    <property type="protein sequence ID" value="CAG9126076.1"/>
    <property type="molecule type" value="Genomic_DNA"/>
</dbReference>
<dbReference type="PROSITE" id="PS00108">
    <property type="entry name" value="PROTEIN_KINASE_ST"/>
    <property type="match status" value="1"/>
</dbReference>
<evidence type="ECO:0000256" key="7">
    <source>
        <dbReference type="PROSITE-ProRule" id="PRU10141"/>
    </source>
</evidence>
<evidence type="ECO:0000313" key="13">
    <source>
        <dbReference type="Proteomes" id="UP000659654"/>
    </source>
</evidence>
<comment type="subcellular location">
    <subcellularLocation>
        <location evidence="1">Chromosome</location>
        <location evidence="1">Centromere</location>
        <location evidence="1">Kinetochore</location>
    </subcellularLocation>
</comment>
<dbReference type="GO" id="GO:0004672">
    <property type="term" value="F:protein kinase activity"/>
    <property type="evidence" value="ECO:0007669"/>
    <property type="project" value="InterPro"/>
</dbReference>
<dbReference type="Proteomes" id="UP000659654">
    <property type="component" value="Unassembled WGS sequence"/>
</dbReference>
<dbReference type="Pfam" id="PF00069">
    <property type="entry name" value="Pkinase"/>
    <property type="match status" value="1"/>
</dbReference>
<dbReference type="AlphaFoldDB" id="A0A1I7SA10"/>
<reference evidence="11" key="2">
    <citation type="submission" date="2020-08" db="EMBL/GenBank/DDBJ databases">
        <authorList>
            <person name="Kikuchi T."/>
        </authorList>
    </citation>
    <scope>NUCLEOTIDE SEQUENCE</scope>
    <source>
        <strain evidence="10">Ka4C1</strain>
    </source>
</reference>
<dbReference type="InterPro" id="IPR011009">
    <property type="entry name" value="Kinase-like_dom_sf"/>
</dbReference>
<dbReference type="Proteomes" id="UP000095284">
    <property type="component" value="Unplaced"/>
</dbReference>
<accession>A0A1I7SA10</accession>
<dbReference type="SMART" id="SM00220">
    <property type="entry name" value="S_TKc"/>
    <property type="match status" value="1"/>
</dbReference>
<keyword evidence="3 7" id="KW-0547">Nucleotide-binding</keyword>
<reference evidence="14" key="1">
    <citation type="submission" date="2016-11" db="UniProtKB">
        <authorList>
            <consortium name="WormBaseParasite"/>
        </authorList>
    </citation>
    <scope>IDENTIFICATION</scope>
</reference>
<evidence type="ECO:0000256" key="2">
    <source>
        <dbReference type="ARBA" id="ARBA00022454"/>
    </source>
</evidence>
<evidence type="ECO:0000256" key="3">
    <source>
        <dbReference type="ARBA" id="ARBA00022741"/>
    </source>
</evidence>
<proteinExistence type="predicted"/>
<dbReference type="PROSITE" id="PS50011">
    <property type="entry name" value="PROTEIN_KINASE_DOM"/>
    <property type="match status" value="1"/>
</dbReference>
<evidence type="ECO:0000313" key="11">
    <source>
        <dbReference type="EMBL" id="CAG9126076.1"/>
    </source>
</evidence>
<evidence type="ECO:0000256" key="8">
    <source>
        <dbReference type="SAM" id="MobiDB-lite"/>
    </source>
</evidence>
<dbReference type="SMR" id="A0A1I7SA10"/>
<dbReference type="GO" id="GO:0005524">
    <property type="term" value="F:ATP binding"/>
    <property type="evidence" value="ECO:0007669"/>
    <property type="project" value="UniProtKB-UniRule"/>
</dbReference>
<keyword evidence="13" id="KW-1185">Reference proteome</keyword>
<dbReference type="Proteomes" id="UP000582659">
    <property type="component" value="Unassembled WGS sequence"/>
</dbReference>
<protein>
    <submittedName>
        <fullName evidence="10">(pine wood nematode) hypothetical protein</fullName>
    </submittedName>
    <submittedName>
        <fullName evidence="14">Protein kinase domain-containing protein</fullName>
    </submittedName>
</protein>
<evidence type="ECO:0000256" key="4">
    <source>
        <dbReference type="ARBA" id="ARBA00022838"/>
    </source>
</evidence>
<evidence type="ECO:0000313" key="14">
    <source>
        <dbReference type="WBParaSite" id="BXY_0985700.1"/>
    </source>
</evidence>
<dbReference type="InterPro" id="IPR017441">
    <property type="entry name" value="Protein_kinase_ATP_BS"/>
</dbReference>
<organism evidence="12 14">
    <name type="scientific">Bursaphelenchus xylophilus</name>
    <name type="common">Pinewood nematode worm</name>
    <name type="synonym">Aphelenchoides xylophilus</name>
    <dbReference type="NCBI Taxonomy" id="6326"/>
    <lineage>
        <taxon>Eukaryota</taxon>
        <taxon>Metazoa</taxon>
        <taxon>Ecdysozoa</taxon>
        <taxon>Nematoda</taxon>
        <taxon>Chromadorea</taxon>
        <taxon>Rhabditida</taxon>
        <taxon>Tylenchina</taxon>
        <taxon>Tylenchomorpha</taxon>
        <taxon>Aphelenchoidea</taxon>
        <taxon>Aphelenchoididae</taxon>
        <taxon>Bursaphelenchus</taxon>
    </lineage>
</organism>
<dbReference type="InterPro" id="IPR015661">
    <property type="entry name" value="Bub1/Mad3"/>
</dbReference>
<dbReference type="eggNOG" id="KOG1166">
    <property type="taxonomic scope" value="Eukaryota"/>
</dbReference>
<dbReference type="GO" id="GO:0032991">
    <property type="term" value="C:protein-containing complex"/>
    <property type="evidence" value="ECO:0007669"/>
    <property type="project" value="UniProtKB-ARBA"/>
</dbReference>
<feature type="compositionally biased region" description="Basic residues" evidence="8">
    <location>
        <begin position="188"/>
        <end position="197"/>
    </location>
</feature>
<keyword evidence="5 7" id="KW-0067">ATP-binding</keyword>
<keyword evidence="6" id="KW-0137">Centromere</keyword>
<evidence type="ECO:0000313" key="12">
    <source>
        <dbReference type="Proteomes" id="UP000095284"/>
    </source>
</evidence>
<dbReference type="InterPro" id="IPR008271">
    <property type="entry name" value="Ser/Thr_kinase_AS"/>
</dbReference>
<dbReference type="GO" id="GO:0005634">
    <property type="term" value="C:nucleus"/>
    <property type="evidence" value="ECO:0007669"/>
    <property type="project" value="TreeGrafter"/>
</dbReference>
<keyword evidence="2" id="KW-0158">Chromosome</keyword>
<evidence type="ECO:0000256" key="6">
    <source>
        <dbReference type="ARBA" id="ARBA00023328"/>
    </source>
</evidence>
<feature type="domain" description="Protein kinase" evidence="9">
    <location>
        <begin position="465"/>
        <end position="759"/>
    </location>
</feature>
<dbReference type="WBParaSite" id="BXY_0985700.1">
    <property type="protein sequence ID" value="BXY_0985700.1"/>
    <property type="gene ID" value="BXY_0985700"/>
</dbReference>
<evidence type="ECO:0000256" key="1">
    <source>
        <dbReference type="ARBA" id="ARBA00004629"/>
    </source>
</evidence>
<dbReference type="GO" id="GO:0000776">
    <property type="term" value="C:kinetochore"/>
    <property type="evidence" value="ECO:0007669"/>
    <property type="project" value="UniProtKB-KW"/>
</dbReference>
<dbReference type="Gene3D" id="1.10.510.10">
    <property type="entry name" value="Transferase(Phosphotransferase) domain 1"/>
    <property type="match status" value="1"/>
</dbReference>
<feature type="region of interest" description="Disordered" evidence="8">
    <location>
        <begin position="263"/>
        <end position="288"/>
    </location>
</feature>
<dbReference type="PANTHER" id="PTHR14030">
    <property type="entry name" value="MITOTIC CHECKPOINT SERINE/THREONINE-PROTEIN KINASE BUB1"/>
    <property type="match status" value="1"/>
</dbReference>
<sequence>MSSKSKAEDKNVESFCKGFFAITDNCVKEENQISFVHSVICALEHNVQEENRQDVVKKSLLYFLKKLQFDSEEELDLVLDLWKKFSKTSRNLGPVAIFKNIEPNYQQFWQYYRLYVEALIEHGQKDEIPKVLTRCAKNCEMTMDELRTKFGRKFHSVFPPADDDSTIQLMQSVTNLPNRKSVVPSKDKKAHVQRRRSSLAPPKLDMVLEKSLENSINEPRTSDTRKSALKDFQETLPASQTTQVISQSQPKKSDDFSIFCDEPSAHGRISPKRATTVNSPAHKKPRISPECTTSLENISAEKENVEHKLSLDINSPTVCGFGRPSNFDAMSSTPEAVSKARMSILNVPPLEFDRGASPLDLSKDVLNSAPKTISKPDKRATPSPNLECALGKLAINGATGSHEDLLESTVNQSLEFNGELNPWDEKARLEMVKKATLIVNQHDFTKEKAPKFDVNHKVVLGGETFFISQLLGHGGFAKVFKAGNDEAKHFAIKFQQPACPYEVHMIATVCKAMPPRLKDFVMQIRDAFIFKDASAIVYDYGQYGTALDLANTYKTNKREIYGGALTLIALQLAEVLKYIHKAEIIHADIKPDNLLLCEPPEGTSSITVLRDRPIIKLIDFGRAIDMKYFKGKEFKGRSKTNGFDCCEMKEGRPWTYQTDFFGYVATLYLLIMNNYMEIQKVGNKYKPTNSIKRRLVNRHVFVELLDEFLNIPSCSELPDWDRCIQFITENLMEVHKTEPIPFRNGVQAMFDMIKHSKPK</sequence>
<gene>
    <name evidence="10" type="ORF">BXYJ_LOCUS13006</name>
</gene>
<dbReference type="SUPFAM" id="SSF56112">
    <property type="entry name" value="Protein kinase-like (PK-like)"/>
    <property type="match status" value="1"/>
</dbReference>
<dbReference type="PROSITE" id="PS00107">
    <property type="entry name" value="PROTEIN_KINASE_ATP"/>
    <property type="match status" value="1"/>
</dbReference>
<evidence type="ECO:0000256" key="5">
    <source>
        <dbReference type="ARBA" id="ARBA00022840"/>
    </source>
</evidence>
<name>A0A1I7SA10_BURXY</name>
<dbReference type="GO" id="GO:0007094">
    <property type="term" value="P:mitotic spindle assembly checkpoint signaling"/>
    <property type="evidence" value="ECO:0007669"/>
    <property type="project" value="InterPro"/>
</dbReference>
<keyword evidence="4" id="KW-0995">Kinetochore</keyword>
<dbReference type="PANTHER" id="PTHR14030:SF4">
    <property type="entry name" value="BUB1 KINASE, ISOFORM A-RELATED"/>
    <property type="match status" value="1"/>
</dbReference>
<feature type="region of interest" description="Disordered" evidence="8">
    <location>
        <begin position="179"/>
        <end position="201"/>
    </location>
</feature>
<evidence type="ECO:0000313" key="10">
    <source>
        <dbReference type="EMBL" id="CAD5232915.1"/>
    </source>
</evidence>
<dbReference type="EMBL" id="CAJFDI010000005">
    <property type="protein sequence ID" value="CAD5232915.1"/>
    <property type="molecule type" value="Genomic_DNA"/>
</dbReference>
<dbReference type="InterPro" id="IPR000719">
    <property type="entry name" value="Prot_kinase_dom"/>
</dbReference>
<evidence type="ECO:0000259" key="9">
    <source>
        <dbReference type="PROSITE" id="PS50011"/>
    </source>
</evidence>